<accession>A0A0A9BNY2</accession>
<name>A0A0A9BNY2_ARUDO</name>
<sequence>MFLSSDKLLVHREIQGPRDQSI</sequence>
<proteinExistence type="predicted"/>
<dbReference type="AlphaFoldDB" id="A0A0A9BNY2"/>
<protein>
    <submittedName>
        <fullName evidence="1">Uncharacterized protein</fullName>
    </submittedName>
</protein>
<evidence type="ECO:0000313" key="1">
    <source>
        <dbReference type="EMBL" id="JAD60992.1"/>
    </source>
</evidence>
<dbReference type="EMBL" id="GBRH01236903">
    <property type="protein sequence ID" value="JAD60992.1"/>
    <property type="molecule type" value="Transcribed_RNA"/>
</dbReference>
<reference evidence="1" key="1">
    <citation type="submission" date="2014-09" db="EMBL/GenBank/DDBJ databases">
        <authorList>
            <person name="Magalhaes I.L.F."/>
            <person name="Oliveira U."/>
            <person name="Santos F.R."/>
            <person name="Vidigal T.H.D.A."/>
            <person name="Brescovit A.D."/>
            <person name="Santos A.J."/>
        </authorList>
    </citation>
    <scope>NUCLEOTIDE SEQUENCE</scope>
    <source>
        <tissue evidence="1">Shoot tissue taken approximately 20 cm above the soil surface</tissue>
    </source>
</reference>
<reference evidence="1" key="2">
    <citation type="journal article" date="2015" name="Data Brief">
        <title>Shoot transcriptome of the giant reed, Arundo donax.</title>
        <authorList>
            <person name="Barrero R.A."/>
            <person name="Guerrero F.D."/>
            <person name="Moolhuijzen P."/>
            <person name="Goolsby J.A."/>
            <person name="Tidwell J."/>
            <person name="Bellgard S.E."/>
            <person name="Bellgard M.I."/>
        </authorList>
    </citation>
    <scope>NUCLEOTIDE SEQUENCE</scope>
    <source>
        <tissue evidence="1">Shoot tissue taken approximately 20 cm above the soil surface</tissue>
    </source>
</reference>
<organism evidence="1">
    <name type="scientific">Arundo donax</name>
    <name type="common">Giant reed</name>
    <name type="synonym">Donax arundinaceus</name>
    <dbReference type="NCBI Taxonomy" id="35708"/>
    <lineage>
        <taxon>Eukaryota</taxon>
        <taxon>Viridiplantae</taxon>
        <taxon>Streptophyta</taxon>
        <taxon>Embryophyta</taxon>
        <taxon>Tracheophyta</taxon>
        <taxon>Spermatophyta</taxon>
        <taxon>Magnoliopsida</taxon>
        <taxon>Liliopsida</taxon>
        <taxon>Poales</taxon>
        <taxon>Poaceae</taxon>
        <taxon>PACMAD clade</taxon>
        <taxon>Arundinoideae</taxon>
        <taxon>Arundineae</taxon>
        <taxon>Arundo</taxon>
    </lineage>
</organism>